<reference evidence="1 2" key="1">
    <citation type="submission" date="2009-01" db="EMBL/GenBank/DDBJ databases">
        <title>Complete sequence of chromosome of Methylobacterium nodulans ORS 2060.</title>
        <authorList>
            <consortium name="US DOE Joint Genome Institute"/>
            <person name="Lucas S."/>
            <person name="Copeland A."/>
            <person name="Lapidus A."/>
            <person name="Glavina del Rio T."/>
            <person name="Dalin E."/>
            <person name="Tice H."/>
            <person name="Bruce D."/>
            <person name="Goodwin L."/>
            <person name="Pitluck S."/>
            <person name="Sims D."/>
            <person name="Brettin T."/>
            <person name="Detter J.C."/>
            <person name="Han C."/>
            <person name="Larimer F."/>
            <person name="Land M."/>
            <person name="Hauser L."/>
            <person name="Kyrpides N."/>
            <person name="Ivanova N."/>
            <person name="Marx C.J."/>
            <person name="Richardson P."/>
        </authorList>
    </citation>
    <scope>NUCLEOTIDE SEQUENCE [LARGE SCALE GENOMIC DNA]</scope>
    <source>
        <strain evidence="2">LMG 21967 / CNCM I-2342 / ORS 2060</strain>
    </source>
</reference>
<sequence length="57" mass="6746">MIKGLRAGRTLIQEEWADPAERQAVHELEAEGLITRELLPFERYQCEAHRIRWKNAD</sequence>
<dbReference type="STRING" id="460265.Mnod_3947"/>
<proteinExistence type="predicted"/>
<gene>
    <name evidence="1" type="ordered locus">Mnod_3947</name>
</gene>
<name>B8ISJ9_METNO</name>
<evidence type="ECO:0000313" key="1">
    <source>
        <dbReference type="EMBL" id="ACL58839.1"/>
    </source>
</evidence>
<evidence type="ECO:0000313" key="2">
    <source>
        <dbReference type="Proteomes" id="UP000008207"/>
    </source>
</evidence>
<accession>B8ISJ9</accession>
<dbReference type="OrthoDB" id="9982820at2"/>
<organism evidence="1 2">
    <name type="scientific">Methylobacterium nodulans (strain LMG 21967 / CNCM I-2342 / ORS 2060)</name>
    <dbReference type="NCBI Taxonomy" id="460265"/>
    <lineage>
        <taxon>Bacteria</taxon>
        <taxon>Pseudomonadati</taxon>
        <taxon>Pseudomonadota</taxon>
        <taxon>Alphaproteobacteria</taxon>
        <taxon>Hyphomicrobiales</taxon>
        <taxon>Methylobacteriaceae</taxon>
        <taxon>Methylobacterium</taxon>
    </lineage>
</organism>
<dbReference type="EMBL" id="CP001349">
    <property type="protein sequence ID" value="ACL58839.1"/>
    <property type="molecule type" value="Genomic_DNA"/>
</dbReference>
<keyword evidence="2" id="KW-1185">Reference proteome</keyword>
<protein>
    <submittedName>
        <fullName evidence="1">Uncharacterized protein</fullName>
    </submittedName>
</protein>
<dbReference type="AlphaFoldDB" id="B8ISJ9"/>
<dbReference type="Proteomes" id="UP000008207">
    <property type="component" value="Chromosome"/>
</dbReference>
<dbReference type="HOGENOM" id="CLU_2991545_0_0_5"/>
<dbReference type="KEGG" id="mno:Mnod_3947"/>
<dbReference type="RefSeq" id="WP_015930489.1">
    <property type="nucleotide sequence ID" value="NC_011894.1"/>
</dbReference>